<dbReference type="EMBL" id="JARBHB010000008">
    <property type="protein sequence ID" value="KAJ8876522.1"/>
    <property type="molecule type" value="Genomic_DNA"/>
</dbReference>
<keyword evidence="2" id="KW-1185">Reference proteome</keyword>
<dbReference type="Proteomes" id="UP001159363">
    <property type="component" value="Chromosome 7"/>
</dbReference>
<accession>A0ABQ9GWX3</accession>
<evidence type="ECO:0000313" key="1">
    <source>
        <dbReference type="EMBL" id="KAJ8876522.1"/>
    </source>
</evidence>
<gene>
    <name evidence="1" type="ORF">PR048_020967</name>
</gene>
<organism evidence="1 2">
    <name type="scientific">Dryococelus australis</name>
    <dbReference type="NCBI Taxonomy" id="614101"/>
    <lineage>
        <taxon>Eukaryota</taxon>
        <taxon>Metazoa</taxon>
        <taxon>Ecdysozoa</taxon>
        <taxon>Arthropoda</taxon>
        <taxon>Hexapoda</taxon>
        <taxon>Insecta</taxon>
        <taxon>Pterygota</taxon>
        <taxon>Neoptera</taxon>
        <taxon>Polyneoptera</taxon>
        <taxon>Phasmatodea</taxon>
        <taxon>Verophasmatodea</taxon>
        <taxon>Anareolatae</taxon>
        <taxon>Phasmatidae</taxon>
        <taxon>Eurycanthinae</taxon>
        <taxon>Dryococelus</taxon>
    </lineage>
</organism>
<comment type="caution">
    <text evidence="1">The sequence shown here is derived from an EMBL/GenBank/DDBJ whole genome shotgun (WGS) entry which is preliminary data.</text>
</comment>
<reference evidence="1 2" key="1">
    <citation type="submission" date="2023-02" db="EMBL/GenBank/DDBJ databases">
        <title>LHISI_Scaffold_Assembly.</title>
        <authorList>
            <person name="Stuart O.P."/>
            <person name="Cleave R."/>
            <person name="Magrath M.J.L."/>
            <person name="Mikheyev A.S."/>
        </authorList>
    </citation>
    <scope>NUCLEOTIDE SEQUENCE [LARGE SCALE GENOMIC DNA]</scope>
    <source>
        <strain evidence="1">Daus_M_001</strain>
        <tissue evidence="1">Leg muscle</tissue>
    </source>
</reference>
<name>A0ABQ9GWX3_9NEOP</name>
<proteinExistence type="predicted"/>
<protein>
    <submittedName>
        <fullName evidence="1">Uncharacterized protein</fullName>
    </submittedName>
</protein>
<evidence type="ECO:0000313" key="2">
    <source>
        <dbReference type="Proteomes" id="UP001159363"/>
    </source>
</evidence>
<sequence>MGDPGPLHRGMVPQPCQPVVQLLGGQVRLHWPVIPHPYALSTLFEQKNPADSINTYAHEEDNTNVPILVLKEERATHFDLFLMVMEDGNTHYCYIAATFLPRMLAGKFSYKYHPCLQEGSQEPRFWPSTFDTKITMMRSVPTYLQRRIISLLCSGSRTSIMCTRYL</sequence>